<organism evidence="2">
    <name type="scientific">Vitis vinifera</name>
    <name type="common">Grape</name>
    <dbReference type="NCBI Taxonomy" id="29760"/>
    <lineage>
        <taxon>Eukaryota</taxon>
        <taxon>Viridiplantae</taxon>
        <taxon>Streptophyta</taxon>
        <taxon>Embryophyta</taxon>
        <taxon>Tracheophyta</taxon>
        <taxon>Spermatophyta</taxon>
        <taxon>Magnoliopsida</taxon>
        <taxon>eudicotyledons</taxon>
        <taxon>Gunneridae</taxon>
        <taxon>Pentapetalae</taxon>
        <taxon>rosids</taxon>
        <taxon>Vitales</taxon>
        <taxon>Vitaceae</taxon>
        <taxon>Viteae</taxon>
        <taxon>Vitis</taxon>
    </lineage>
</organism>
<dbReference type="InterPro" id="IPR001932">
    <property type="entry name" value="PPM-type_phosphatase-like_dom"/>
</dbReference>
<feature type="domain" description="PPM-type phosphatase" evidence="1">
    <location>
        <begin position="81"/>
        <end position="117"/>
    </location>
</feature>
<evidence type="ECO:0000259" key="1">
    <source>
        <dbReference type="Pfam" id="PF00481"/>
    </source>
</evidence>
<dbReference type="AlphaFoldDB" id="A5B0A6"/>
<dbReference type="EMBL" id="AM442197">
    <property type="protein sequence ID" value="CAN80645.1"/>
    <property type="molecule type" value="Genomic_DNA"/>
</dbReference>
<reference evidence="2" key="1">
    <citation type="journal article" date="2007" name="PLoS ONE">
        <title>The first genome sequence of an elite grapevine cultivar (Pinot noir Vitis vinifera L.): coping with a highly heterozygous genome.</title>
        <authorList>
            <person name="Velasco R."/>
            <person name="Zharkikh A."/>
            <person name="Troggio M."/>
            <person name="Cartwright D.A."/>
            <person name="Cestaro A."/>
            <person name="Pruss D."/>
            <person name="Pindo M."/>
            <person name="FitzGerald L.M."/>
            <person name="Vezzulli S."/>
            <person name="Reid J."/>
            <person name="Malacarne G."/>
            <person name="Iliev D."/>
            <person name="Coppola G."/>
            <person name="Wardell B."/>
            <person name="Micheletti D."/>
            <person name="Macalma T."/>
            <person name="Facci M."/>
            <person name="Mitchell J.T."/>
            <person name="Perazzolli M."/>
            <person name="Eldredge G."/>
            <person name="Gatto P."/>
            <person name="Oyzerski R."/>
            <person name="Moretto M."/>
            <person name="Gutin N."/>
            <person name="Stefanini M."/>
            <person name="Chen Y."/>
            <person name="Segala C."/>
            <person name="Davenport C."/>
            <person name="Dematte L."/>
            <person name="Mraz A."/>
            <person name="Battilana J."/>
            <person name="Stormo K."/>
            <person name="Costa F."/>
            <person name="Tao Q."/>
            <person name="Si-Ammour A."/>
            <person name="Harkins T."/>
            <person name="Lackey A."/>
            <person name="Perbost C."/>
            <person name="Taillon B."/>
            <person name="Stella A."/>
            <person name="Solovyev V."/>
            <person name="Fawcett J.A."/>
            <person name="Sterck L."/>
            <person name="Vandepoele K."/>
            <person name="Grando S.M."/>
            <person name="Toppo S."/>
            <person name="Moser C."/>
            <person name="Lanchbury J."/>
            <person name="Bogden R."/>
            <person name="Skolnick M."/>
            <person name="Sgaramella V."/>
            <person name="Bhatnagar S.K."/>
            <person name="Fontana P."/>
            <person name="Gutin A."/>
            <person name="Van de Peer Y."/>
            <person name="Salamini F."/>
            <person name="Viola R."/>
        </authorList>
    </citation>
    <scope>NUCLEOTIDE SEQUENCE</scope>
</reference>
<dbReference type="Pfam" id="PF00481">
    <property type="entry name" value="PP2C"/>
    <property type="match status" value="1"/>
</dbReference>
<accession>A5B0A6</accession>
<protein>
    <recommendedName>
        <fullName evidence="1">PPM-type phosphatase domain-containing protein</fullName>
    </recommendedName>
</protein>
<gene>
    <name evidence="2" type="ORF">VITISV_008480</name>
</gene>
<proteinExistence type="predicted"/>
<dbReference type="Gene3D" id="3.60.40.10">
    <property type="entry name" value="PPM-type phosphatase domain"/>
    <property type="match status" value="1"/>
</dbReference>
<sequence>MMKTLMLQMRTTMVEAEIEDWTRDYIIRTLLKLPWIKGPSSINSNRDCLLFFSESYRFHGTQIGACHAALLTSNSQLHVDSLDDNMCGTTVITVLIRGRAIYVANSGDPRAVTVERKGRKFIAGETIGKLQELYLLISAETFETVDAAVALIELIVTPVSGNPAVISTTPTSVSGANVNVHNQSHKWFDGIDWKRMADSEGAPSQTSLAKALHAHH</sequence>
<dbReference type="SUPFAM" id="SSF81606">
    <property type="entry name" value="PP2C-like"/>
    <property type="match status" value="1"/>
</dbReference>
<name>A5B0A6_VITVI</name>
<dbReference type="ExpressionAtlas" id="A5B0A6">
    <property type="expression patterns" value="baseline and differential"/>
</dbReference>
<dbReference type="InterPro" id="IPR036457">
    <property type="entry name" value="PPM-type-like_dom_sf"/>
</dbReference>
<evidence type="ECO:0000313" key="2">
    <source>
        <dbReference type="EMBL" id="CAN80645.1"/>
    </source>
</evidence>